<dbReference type="GO" id="GO:0005506">
    <property type="term" value="F:iron ion binding"/>
    <property type="evidence" value="ECO:0007669"/>
    <property type="project" value="InterPro"/>
</dbReference>
<reference evidence="8" key="2">
    <citation type="submission" date="2023-06" db="EMBL/GenBank/DDBJ databases">
        <authorList>
            <consortium name="Lawrence Berkeley National Laboratory"/>
            <person name="Haridas S."/>
            <person name="Hensen N."/>
            <person name="Bonometti L."/>
            <person name="Westerberg I."/>
            <person name="Brannstrom I.O."/>
            <person name="Guillou S."/>
            <person name="Cros-Aarteil S."/>
            <person name="Calhoun S."/>
            <person name="Kuo A."/>
            <person name="Mondo S."/>
            <person name="Pangilinan J."/>
            <person name="Riley R."/>
            <person name="LaButti K."/>
            <person name="Andreopoulos B."/>
            <person name="Lipzen A."/>
            <person name="Chen C."/>
            <person name="Yanf M."/>
            <person name="Daum C."/>
            <person name="Ng V."/>
            <person name="Clum A."/>
            <person name="Steindorff A."/>
            <person name="Ohm R."/>
            <person name="Martin F."/>
            <person name="Silar P."/>
            <person name="Natvig D."/>
            <person name="Lalanne C."/>
            <person name="Gautier V."/>
            <person name="Ament-velasquez S.L."/>
            <person name="Kruys A."/>
            <person name="Hutchinson M.I."/>
            <person name="Powell A.J."/>
            <person name="Barry K."/>
            <person name="Miller A.N."/>
            <person name="Grigoriev I.V."/>
            <person name="Debuchy R."/>
            <person name="Gladieux P."/>
            <person name="Thoren M.H."/>
            <person name="Johannesson H."/>
        </authorList>
    </citation>
    <scope>NUCLEOTIDE SEQUENCE</scope>
    <source>
        <strain evidence="8">CBS 232.78</strain>
    </source>
</reference>
<dbReference type="InterPro" id="IPR001128">
    <property type="entry name" value="Cyt_P450"/>
</dbReference>
<dbReference type="GO" id="GO:0016705">
    <property type="term" value="F:oxidoreductase activity, acting on paired donors, with incorporation or reduction of molecular oxygen"/>
    <property type="evidence" value="ECO:0007669"/>
    <property type="project" value="InterPro"/>
</dbReference>
<keyword evidence="6" id="KW-0408">Iron</keyword>
<comment type="cofactor">
    <cofactor evidence="1">
        <name>heme</name>
        <dbReference type="ChEBI" id="CHEBI:30413"/>
    </cofactor>
</comment>
<dbReference type="Pfam" id="PF00067">
    <property type="entry name" value="p450"/>
    <property type="match status" value="1"/>
</dbReference>
<proteinExistence type="inferred from homology"/>
<evidence type="ECO:0000313" key="8">
    <source>
        <dbReference type="EMBL" id="KAK3392887.1"/>
    </source>
</evidence>
<dbReference type="AlphaFoldDB" id="A0AAE0U6N8"/>
<dbReference type="PANTHER" id="PTHR46206">
    <property type="entry name" value="CYTOCHROME P450"/>
    <property type="match status" value="1"/>
</dbReference>
<evidence type="ECO:0000256" key="5">
    <source>
        <dbReference type="ARBA" id="ARBA00023002"/>
    </source>
</evidence>
<dbReference type="Proteomes" id="UP001285441">
    <property type="component" value="Unassembled WGS sequence"/>
</dbReference>
<dbReference type="EMBL" id="JAULSW010000001">
    <property type="protein sequence ID" value="KAK3392887.1"/>
    <property type="molecule type" value="Genomic_DNA"/>
</dbReference>
<dbReference type="GO" id="GO:0020037">
    <property type="term" value="F:heme binding"/>
    <property type="evidence" value="ECO:0007669"/>
    <property type="project" value="InterPro"/>
</dbReference>
<accession>A0AAE0U6N8</accession>
<evidence type="ECO:0000256" key="2">
    <source>
        <dbReference type="ARBA" id="ARBA00010617"/>
    </source>
</evidence>
<protein>
    <submittedName>
        <fullName evidence="8">Cytochrome P450</fullName>
    </submittedName>
</protein>
<keyword evidence="4" id="KW-0479">Metal-binding</keyword>
<reference evidence="8" key="1">
    <citation type="journal article" date="2023" name="Mol. Phylogenet. Evol.">
        <title>Genome-scale phylogeny and comparative genomics of the fungal order Sordariales.</title>
        <authorList>
            <person name="Hensen N."/>
            <person name="Bonometti L."/>
            <person name="Westerberg I."/>
            <person name="Brannstrom I.O."/>
            <person name="Guillou S."/>
            <person name="Cros-Aarteil S."/>
            <person name="Calhoun S."/>
            <person name="Haridas S."/>
            <person name="Kuo A."/>
            <person name="Mondo S."/>
            <person name="Pangilinan J."/>
            <person name="Riley R."/>
            <person name="LaButti K."/>
            <person name="Andreopoulos B."/>
            <person name="Lipzen A."/>
            <person name="Chen C."/>
            <person name="Yan M."/>
            <person name="Daum C."/>
            <person name="Ng V."/>
            <person name="Clum A."/>
            <person name="Steindorff A."/>
            <person name="Ohm R.A."/>
            <person name="Martin F."/>
            <person name="Silar P."/>
            <person name="Natvig D.O."/>
            <person name="Lalanne C."/>
            <person name="Gautier V."/>
            <person name="Ament-Velasquez S.L."/>
            <person name="Kruys A."/>
            <person name="Hutchinson M.I."/>
            <person name="Powell A.J."/>
            <person name="Barry K."/>
            <person name="Miller A.N."/>
            <person name="Grigoriev I.V."/>
            <person name="Debuchy R."/>
            <person name="Gladieux P."/>
            <person name="Hiltunen Thoren M."/>
            <person name="Johannesson H."/>
        </authorList>
    </citation>
    <scope>NUCLEOTIDE SEQUENCE</scope>
    <source>
        <strain evidence="8">CBS 232.78</strain>
    </source>
</reference>
<evidence type="ECO:0000313" key="9">
    <source>
        <dbReference type="Proteomes" id="UP001285441"/>
    </source>
</evidence>
<keyword evidence="3" id="KW-0349">Heme</keyword>
<evidence type="ECO:0000256" key="6">
    <source>
        <dbReference type="ARBA" id="ARBA00023004"/>
    </source>
</evidence>
<dbReference type="Gene3D" id="1.10.630.10">
    <property type="entry name" value="Cytochrome P450"/>
    <property type="match status" value="1"/>
</dbReference>
<evidence type="ECO:0000256" key="1">
    <source>
        <dbReference type="ARBA" id="ARBA00001971"/>
    </source>
</evidence>
<name>A0AAE0U6N8_9PEZI</name>
<keyword evidence="7" id="KW-0503">Monooxygenase</keyword>
<dbReference type="GO" id="GO:0004497">
    <property type="term" value="F:monooxygenase activity"/>
    <property type="evidence" value="ECO:0007669"/>
    <property type="project" value="UniProtKB-KW"/>
</dbReference>
<evidence type="ECO:0000256" key="4">
    <source>
        <dbReference type="ARBA" id="ARBA00022723"/>
    </source>
</evidence>
<dbReference type="SUPFAM" id="SSF48264">
    <property type="entry name" value="Cytochrome P450"/>
    <property type="match status" value="1"/>
</dbReference>
<dbReference type="PANTHER" id="PTHR46206:SF1">
    <property type="entry name" value="P450, PUTATIVE (EUROFUNG)-RELATED"/>
    <property type="match status" value="1"/>
</dbReference>
<evidence type="ECO:0000256" key="3">
    <source>
        <dbReference type="ARBA" id="ARBA00022617"/>
    </source>
</evidence>
<keyword evidence="5" id="KW-0560">Oxidoreductase</keyword>
<gene>
    <name evidence="8" type="ORF">B0H63DRAFT_516101</name>
</gene>
<organism evidence="8 9">
    <name type="scientific">Podospora didyma</name>
    <dbReference type="NCBI Taxonomy" id="330526"/>
    <lineage>
        <taxon>Eukaryota</taxon>
        <taxon>Fungi</taxon>
        <taxon>Dikarya</taxon>
        <taxon>Ascomycota</taxon>
        <taxon>Pezizomycotina</taxon>
        <taxon>Sordariomycetes</taxon>
        <taxon>Sordariomycetidae</taxon>
        <taxon>Sordariales</taxon>
        <taxon>Podosporaceae</taxon>
        <taxon>Podospora</taxon>
    </lineage>
</organism>
<sequence>MNRLDMWVWLHFLIADRSIYENVLHFEVVRKKMVAKNDIDGLAAEARRKLNLRVAAEHGSTALATKEAVDCLYRADSALRESMRTSDVAVVNLYHDVVSGHDDIGNGVRLPAGVRFAFPTQNIHLDADNYPEPLRYDAFRFSRLFENIDAEDKEQDDEEQLLVTKLTPTFLPFGYGRYACPGRWFATQTMKQALAYLVTYYDVELVGKPVKRRVLLHAMVLLVDAINANSAQILRV</sequence>
<comment type="similarity">
    <text evidence="2">Belongs to the cytochrome P450 family.</text>
</comment>
<keyword evidence="9" id="KW-1185">Reference proteome</keyword>
<evidence type="ECO:0000256" key="7">
    <source>
        <dbReference type="ARBA" id="ARBA00023033"/>
    </source>
</evidence>
<dbReference type="InterPro" id="IPR036396">
    <property type="entry name" value="Cyt_P450_sf"/>
</dbReference>
<comment type="caution">
    <text evidence="8">The sequence shown here is derived from an EMBL/GenBank/DDBJ whole genome shotgun (WGS) entry which is preliminary data.</text>
</comment>